<keyword evidence="2" id="KW-1133">Transmembrane helix</keyword>
<evidence type="ECO:0000313" key="4">
    <source>
        <dbReference type="Proteomes" id="UP001208570"/>
    </source>
</evidence>
<dbReference type="EMBL" id="JAODUP010000428">
    <property type="protein sequence ID" value="KAK2149974.1"/>
    <property type="molecule type" value="Genomic_DNA"/>
</dbReference>
<evidence type="ECO:0000256" key="1">
    <source>
        <dbReference type="SAM" id="MobiDB-lite"/>
    </source>
</evidence>
<proteinExistence type="predicted"/>
<organism evidence="3 4">
    <name type="scientific">Paralvinella palmiformis</name>
    <dbReference type="NCBI Taxonomy" id="53620"/>
    <lineage>
        <taxon>Eukaryota</taxon>
        <taxon>Metazoa</taxon>
        <taxon>Spiralia</taxon>
        <taxon>Lophotrochozoa</taxon>
        <taxon>Annelida</taxon>
        <taxon>Polychaeta</taxon>
        <taxon>Sedentaria</taxon>
        <taxon>Canalipalpata</taxon>
        <taxon>Terebellida</taxon>
        <taxon>Terebelliformia</taxon>
        <taxon>Alvinellidae</taxon>
        <taxon>Paralvinella</taxon>
    </lineage>
</organism>
<protein>
    <submittedName>
        <fullName evidence="3">Uncharacterized protein</fullName>
    </submittedName>
</protein>
<feature type="compositionally biased region" description="Polar residues" evidence="1">
    <location>
        <begin position="202"/>
        <end position="222"/>
    </location>
</feature>
<keyword evidence="4" id="KW-1185">Reference proteome</keyword>
<dbReference type="Proteomes" id="UP001208570">
    <property type="component" value="Unassembled WGS sequence"/>
</dbReference>
<dbReference type="AlphaFoldDB" id="A0AAD9JBD5"/>
<name>A0AAD9JBD5_9ANNE</name>
<reference evidence="3" key="1">
    <citation type="journal article" date="2023" name="Mol. Biol. Evol.">
        <title>Third-Generation Sequencing Reveals the Adaptive Role of the Epigenome in Three Deep-Sea Polychaetes.</title>
        <authorList>
            <person name="Perez M."/>
            <person name="Aroh O."/>
            <person name="Sun Y."/>
            <person name="Lan Y."/>
            <person name="Juniper S.K."/>
            <person name="Young C.R."/>
            <person name="Angers B."/>
            <person name="Qian P.Y."/>
        </authorList>
    </citation>
    <scope>NUCLEOTIDE SEQUENCE</scope>
    <source>
        <strain evidence="3">P08H-3</strain>
    </source>
</reference>
<accession>A0AAD9JBD5</accession>
<feature type="compositionally biased region" description="Polar residues" evidence="1">
    <location>
        <begin position="165"/>
        <end position="182"/>
    </location>
</feature>
<evidence type="ECO:0000256" key="2">
    <source>
        <dbReference type="SAM" id="Phobius"/>
    </source>
</evidence>
<sequence length="222" mass="24383">MSFLNVTRYVMPTYQTPNKENDDFNVVMTIGVPLVVIFLILLSLCMVLLYTKARRRAGAQGQRSPVTTLSAGVPMSTSAYISFMGRSSLMETSHRRNGSDLSPFPNERYIISVPPSYEDVMKETNASYASSPAYMSFSSLSNNINTPLPLSVGSSYPPPVYEPPASQQCNQVSSSDNVLTDSNRVHKTEDDTEVTPSERNDTNTSDSGGTQVVQDHSTTMQQ</sequence>
<feature type="region of interest" description="Disordered" evidence="1">
    <location>
        <begin position="158"/>
        <end position="222"/>
    </location>
</feature>
<gene>
    <name evidence="3" type="ORF">LSH36_428g01056</name>
</gene>
<keyword evidence="2" id="KW-0472">Membrane</keyword>
<comment type="caution">
    <text evidence="3">The sequence shown here is derived from an EMBL/GenBank/DDBJ whole genome shotgun (WGS) entry which is preliminary data.</text>
</comment>
<evidence type="ECO:0000313" key="3">
    <source>
        <dbReference type="EMBL" id="KAK2149974.1"/>
    </source>
</evidence>
<feature type="transmembrane region" description="Helical" evidence="2">
    <location>
        <begin position="26"/>
        <end position="50"/>
    </location>
</feature>
<keyword evidence="2" id="KW-0812">Transmembrane</keyword>